<dbReference type="AlphaFoldDB" id="A0A6J7S7E5"/>
<organism evidence="2">
    <name type="scientific">freshwater metagenome</name>
    <dbReference type="NCBI Taxonomy" id="449393"/>
    <lineage>
        <taxon>unclassified sequences</taxon>
        <taxon>metagenomes</taxon>
        <taxon>ecological metagenomes</taxon>
    </lineage>
</organism>
<evidence type="ECO:0000259" key="1">
    <source>
        <dbReference type="Pfam" id="PF13417"/>
    </source>
</evidence>
<name>A0A6J7S7E5_9ZZZZ</name>
<dbReference type="SUPFAM" id="SSF47616">
    <property type="entry name" value="GST C-terminal domain-like"/>
    <property type="match status" value="1"/>
</dbReference>
<feature type="domain" description="GST N-terminal" evidence="1">
    <location>
        <begin position="14"/>
        <end position="85"/>
    </location>
</feature>
<evidence type="ECO:0000313" key="2">
    <source>
        <dbReference type="EMBL" id="CAB5036891.1"/>
    </source>
</evidence>
<dbReference type="CDD" id="cd00570">
    <property type="entry name" value="GST_N_family"/>
    <property type="match status" value="1"/>
</dbReference>
<dbReference type="InterPro" id="IPR036249">
    <property type="entry name" value="Thioredoxin-like_sf"/>
</dbReference>
<reference evidence="2" key="1">
    <citation type="submission" date="2020-05" db="EMBL/GenBank/DDBJ databases">
        <authorList>
            <person name="Chiriac C."/>
            <person name="Salcher M."/>
            <person name="Ghai R."/>
            <person name="Kavagutti S V."/>
        </authorList>
    </citation>
    <scope>NUCLEOTIDE SEQUENCE</scope>
</reference>
<accession>A0A6J7S7E5</accession>
<dbReference type="Gene3D" id="1.20.1050.10">
    <property type="match status" value="1"/>
</dbReference>
<protein>
    <submittedName>
        <fullName evidence="2">Unannotated protein</fullName>
    </submittedName>
</protein>
<dbReference type="Pfam" id="PF13417">
    <property type="entry name" value="GST_N_3"/>
    <property type="match status" value="1"/>
</dbReference>
<dbReference type="Gene3D" id="3.40.30.10">
    <property type="entry name" value="Glutaredoxin"/>
    <property type="match status" value="1"/>
</dbReference>
<dbReference type="InterPro" id="IPR036282">
    <property type="entry name" value="Glutathione-S-Trfase_C_sf"/>
</dbReference>
<dbReference type="InterPro" id="IPR004045">
    <property type="entry name" value="Glutathione_S-Trfase_N"/>
</dbReference>
<dbReference type="EMBL" id="CAFBPX010000187">
    <property type="protein sequence ID" value="CAB5036891.1"/>
    <property type="molecule type" value="Genomic_DNA"/>
</dbReference>
<gene>
    <name evidence="2" type="ORF">UFOPK4175_00992</name>
</gene>
<sequence>MDTSENDSRPLLWHLGMSHYNEKARWALDWKRIPHTRRATMPGVHVAVAKRLAGTETFPILQIGDEVVADSSEIIAALDQRWPARPLLPDDPAERERALELQQQFDTILAPAVRSLVYQHLLVDPDLSAKLLAVGGGAGRERMLRLVQPAMAPLMRKNFDVPPRSDDWPERTVLGQVEQIGAMTEDREFLVGERFTVADLTAASFLAPLVCLDAIPARLPALPGSLQVLTERITAMPGGQWAARTYRANRSG</sequence>
<proteinExistence type="predicted"/>
<dbReference type="SUPFAM" id="SSF52833">
    <property type="entry name" value="Thioredoxin-like"/>
    <property type="match status" value="1"/>
</dbReference>